<dbReference type="InterPro" id="IPR013815">
    <property type="entry name" value="ATP_grasp_subdomain_1"/>
</dbReference>
<dbReference type="GO" id="GO:0005524">
    <property type="term" value="F:ATP binding"/>
    <property type="evidence" value="ECO:0007669"/>
    <property type="project" value="UniProtKB-UniRule"/>
</dbReference>
<evidence type="ECO:0000256" key="1">
    <source>
        <dbReference type="PROSITE-ProRule" id="PRU00409"/>
    </source>
</evidence>
<dbReference type="GO" id="GO:0009432">
    <property type="term" value="P:SOS response"/>
    <property type="evidence" value="ECO:0007669"/>
    <property type="project" value="TreeGrafter"/>
</dbReference>
<organism evidence="3 4">
    <name type="scientific">Comamonas serinivorans</name>
    <dbReference type="NCBI Taxonomy" id="1082851"/>
    <lineage>
        <taxon>Bacteria</taxon>
        <taxon>Pseudomonadati</taxon>
        <taxon>Pseudomonadota</taxon>
        <taxon>Betaproteobacteria</taxon>
        <taxon>Burkholderiales</taxon>
        <taxon>Comamonadaceae</taxon>
        <taxon>Comamonas</taxon>
    </lineage>
</organism>
<sequence length="749" mass="79878">MNNKTITILRMTELRGPSIWTYRPAVEAVVDIADLEDCPSNVLPGFNERLSAWLPGLVEHRCSVGRRGGFLMRLRDGTWPAHIMEHVAIELQNMAGLRTGFGKARETGERGVYKVVIRSEHAEIGKFALHAARDLLMAAIDNTPFDVTAPVRELKAMGSRLCLGPSTAAIVDAAAERGIPALRLNDGNLVQLGQGAFQRRIWTAETDRTSAIAEGIAGDKHLTKELLGTCGVPIPRGTEVESAEEAWEFIHDLGAPGVVKPIDGNHARGVSLNLTSRDEVFEAYEIAKEEGSGVLAEAMIAGSEHRLLIVGGKLAAATRGRITQIRGDGKSTVRELIDRQLNADPRRGDEENVPLEPIVLPQDKKVMLELLRQGLTPDSVPDFGQLAVVERTGNMCEDVTDIVHPEVAAEAALAARVVGLDIAGIDLVTTDISRPLQETGGAIVEVNAGPGLLMHLKPSEGKPRPVGKAIVDHLFPPGETAGIDGSARMLLVGVLGGSEASLTARLIAGLIQLQGQPTALACADGLFLGNRILERMDSRGWGGGERVLMSRHAKAGVIETSAWHILNQGLPYDRCNVGIVTRMPGTDGLADHYITRTEQMPNVARTQIDVVLKHGFGILNADDAAVAEMAPLCDGEVLMYSTRSDNAAFIQHRLGGGRGVFVRDGEIVLCAGEHEIPVLPLARIDLSGMLQAQQQAHPGSSTTAQVLVAGESTLALPAIAAAWALGIPLELIGAALAQTDHLLATDTIF</sequence>
<dbReference type="Gene3D" id="3.30.1490.20">
    <property type="entry name" value="ATP-grasp fold, A domain"/>
    <property type="match status" value="1"/>
</dbReference>
<dbReference type="Pfam" id="PF18921">
    <property type="entry name" value="Cyanophycin_syn"/>
    <property type="match status" value="1"/>
</dbReference>
<evidence type="ECO:0000313" key="3">
    <source>
        <dbReference type="EMBL" id="ARU04976.1"/>
    </source>
</evidence>
<keyword evidence="1" id="KW-0547">Nucleotide-binding</keyword>
<protein>
    <submittedName>
        <fullName evidence="3">Cyanophycin synthetase</fullName>
    </submittedName>
</protein>
<keyword evidence="4" id="KW-1185">Reference proteome</keyword>
<dbReference type="Gene3D" id="3.40.1190.10">
    <property type="entry name" value="Mur-like, catalytic domain"/>
    <property type="match status" value="1"/>
</dbReference>
<dbReference type="EMBL" id="CP021455">
    <property type="protein sequence ID" value="ARU04976.1"/>
    <property type="molecule type" value="Genomic_DNA"/>
</dbReference>
<proteinExistence type="predicted"/>
<dbReference type="Proteomes" id="UP000196138">
    <property type="component" value="Chromosome"/>
</dbReference>
<dbReference type="PANTHER" id="PTHR21621:SF0">
    <property type="entry name" value="BETA-CITRYLGLUTAMATE SYNTHASE B-RELATED"/>
    <property type="match status" value="1"/>
</dbReference>
<dbReference type="GO" id="GO:0005737">
    <property type="term" value="C:cytoplasm"/>
    <property type="evidence" value="ECO:0007669"/>
    <property type="project" value="TreeGrafter"/>
</dbReference>
<evidence type="ECO:0000313" key="4">
    <source>
        <dbReference type="Proteomes" id="UP000196138"/>
    </source>
</evidence>
<name>A0A1Y0EN18_9BURK</name>
<dbReference type="GO" id="GO:0046872">
    <property type="term" value="F:metal ion binding"/>
    <property type="evidence" value="ECO:0007669"/>
    <property type="project" value="InterPro"/>
</dbReference>
<feature type="domain" description="ATP-grasp" evidence="2">
    <location>
        <begin position="224"/>
        <end position="475"/>
    </location>
</feature>
<dbReference type="SUPFAM" id="SSF56059">
    <property type="entry name" value="Glutathione synthetase ATP-binding domain-like"/>
    <property type="match status" value="1"/>
</dbReference>
<dbReference type="AlphaFoldDB" id="A0A1Y0EN18"/>
<dbReference type="InterPro" id="IPR036565">
    <property type="entry name" value="Mur-like_cat_sf"/>
</dbReference>
<dbReference type="GO" id="GO:0018169">
    <property type="term" value="F:ribosomal S6-glutamic acid ligase activity"/>
    <property type="evidence" value="ECO:0007669"/>
    <property type="project" value="TreeGrafter"/>
</dbReference>
<dbReference type="RefSeq" id="WP_087280609.1">
    <property type="nucleotide sequence ID" value="NZ_CP021455.1"/>
</dbReference>
<dbReference type="InterPro" id="IPR011810">
    <property type="entry name" value="Cya_phycin_syn"/>
</dbReference>
<dbReference type="NCBIfam" id="NF010623">
    <property type="entry name" value="PRK14016.1"/>
    <property type="match status" value="1"/>
</dbReference>
<dbReference type="OrthoDB" id="9803907at2"/>
<dbReference type="NCBIfam" id="TIGR02068">
    <property type="entry name" value="cya_phycin_syn"/>
    <property type="match status" value="1"/>
</dbReference>
<dbReference type="PANTHER" id="PTHR21621">
    <property type="entry name" value="RIBOSOMAL PROTEIN S6 MODIFICATION PROTEIN"/>
    <property type="match status" value="1"/>
</dbReference>
<accession>A0A1Y0EN18</accession>
<dbReference type="SUPFAM" id="SSF53623">
    <property type="entry name" value="MurD-like peptide ligases, catalytic domain"/>
    <property type="match status" value="1"/>
</dbReference>
<gene>
    <name evidence="3" type="ORF">CCO03_10035</name>
</gene>
<dbReference type="Gene3D" id="3.30.470.20">
    <property type="entry name" value="ATP-grasp fold, B domain"/>
    <property type="match status" value="1"/>
</dbReference>
<reference evidence="3 4" key="1">
    <citation type="submission" date="2017-05" db="EMBL/GenBank/DDBJ databases">
        <authorList>
            <person name="Song R."/>
            <person name="Chenine A.L."/>
            <person name="Ruprecht R.M."/>
        </authorList>
    </citation>
    <scope>NUCLEOTIDE SEQUENCE [LARGE SCALE GENOMIC DNA]</scope>
    <source>
        <strain evidence="3 4">DSM 26136</strain>
    </source>
</reference>
<dbReference type="InterPro" id="IPR011761">
    <property type="entry name" value="ATP-grasp"/>
</dbReference>
<evidence type="ECO:0000259" key="2">
    <source>
        <dbReference type="PROSITE" id="PS50975"/>
    </source>
</evidence>
<dbReference type="KEGG" id="cser:CCO03_10035"/>
<keyword evidence="1" id="KW-0067">ATP-binding</keyword>
<dbReference type="InterPro" id="IPR044019">
    <property type="entry name" value="Cyanophycin_syn_N"/>
</dbReference>
<dbReference type="PROSITE" id="PS50975">
    <property type="entry name" value="ATP_GRASP"/>
    <property type="match status" value="1"/>
</dbReference>